<evidence type="ECO:0000256" key="1">
    <source>
        <dbReference type="ARBA" id="ARBA00008779"/>
    </source>
</evidence>
<dbReference type="InterPro" id="IPR024607">
    <property type="entry name" value="Sulfatase_CS"/>
</dbReference>
<dbReference type="CDD" id="cd16146">
    <property type="entry name" value="ARS_like"/>
    <property type="match status" value="1"/>
</dbReference>
<dbReference type="InterPro" id="IPR000917">
    <property type="entry name" value="Sulfatase_N"/>
</dbReference>
<organism evidence="7 8">
    <name type="scientific">Kolteria novifilia</name>
    <dbReference type="NCBI Taxonomy" id="2527975"/>
    <lineage>
        <taxon>Bacteria</taxon>
        <taxon>Pseudomonadati</taxon>
        <taxon>Planctomycetota</taxon>
        <taxon>Planctomycetia</taxon>
        <taxon>Kolteriales</taxon>
        <taxon>Kolteriaceae</taxon>
        <taxon>Kolteria</taxon>
    </lineage>
</organism>
<dbReference type="KEGG" id="knv:Pan216_25740"/>
<dbReference type="Gene3D" id="3.40.720.10">
    <property type="entry name" value="Alkaline Phosphatase, subunit A"/>
    <property type="match status" value="1"/>
</dbReference>
<dbReference type="GO" id="GO:0004065">
    <property type="term" value="F:arylsulfatase activity"/>
    <property type="evidence" value="ECO:0007669"/>
    <property type="project" value="UniProtKB-EC"/>
</dbReference>
<evidence type="ECO:0000256" key="3">
    <source>
        <dbReference type="ARBA" id="ARBA00022801"/>
    </source>
</evidence>
<evidence type="ECO:0000313" key="7">
    <source>
        <dbReference type="EMBL" id="QDU61712.1"/>
    </source>
</evidence>
<evidence type="ECO:0000313" key="8">
    <source>
        <dbReference type="Proteomes" id="UP000317093"/>
    </source>
</evidence>
<protein>
    <submittedName>
        <fullName evidence="7">Arylsulfatase</fullName>
        <ecNumber evidence="7">3.1.6.1</ecNumber>
    </submittedName>
</protein>
<dbReference type="RefSeq" id="WP_145258268.1">
    <property type="nucleotide sequence ID" value="NZ_CP036279.1"/>
</dbReference>
<keyword evidence="4" id="KW-0106">Calcium</keyword>
<proteinExistence type="inferred from homology"/>
<evidence type="ECO:0000256" key="5">
    <source>
        <dbReference type="SAM" id="SignalP"/>
    </source>
</evidence>
<keyword evidence="5" id="KW-0732">Signal</keyword>
<dbReference type="PANTHER" id="PTHR42693">
    <property type="entry name" value="ARYLSULFATASE FAMILY MEMBER"/>
    <property type="match status" value="1"/>
</dbReference>
<dbReference type="FunFam" id="3.40.720.10:FF:000070">
    <property type="entry name" value="Arylsulfatase A"/>
    <property type="match status" value="1"/>
</dbReference>
<dbReference type="Proteomes" id="UP000317093">
    <property type="component" value="Chromosome"/>
</dbReference>
<evidence type="ECO:0000259" key="6">
    <source>
        <dbReference type="Pfam" id="PF00884"/>
    </source>
</evidence>
<dbReference type="PANTHER" id="PTHR42693:SF53">
    <property type="entry name" value="ENDO-4-O-SULFATASE"/>
    <property type="match status" value="1"/>
</dbReference>
<dbReference type="OrthoDB" id="9783154at2"/>
<dbReference type="Gene3D" id="3.30.1120.10">
    <property type="match status" value="1"/>
</dbReference>
<dbReference type="PROSITE" id="PS00523">
    <property type="entry name" value="SULFATASE_1"/>
    <property type="match status" value="1"/>
</dbReference>
<sequence length="581" mass="65987" precursor="true">MHTARSRWGLIALGSVLSLATAEGAKAAGPDHPNVILVMTDDQGYGDVASHGNAMIKTPNLDRLRDQSVRLLDYHVCPTCAPTRSSLMTGRYCNRVGVWHTIMGRSLLRRDETTMADLFAENGYRTAMFGKWHLGDNYPFRPRDRGYQETVVHGGGGVGQTPDYWGNDYFDDTYSVSGKQTTQQGYCTDVFFREAIGFIERNRERPFFVYIATNAPHGPYYVDKKYSEPYRAKGVPETMANFYGMITNIDENMGLLMNRLKQWNLDDKTILIFTTDNGTAAGLARGKSKGATWRGYNAGMRGTKGSEYDGGHRVPFFVRYPPELEAGRDVEPLTNVTDVFPTLIDLCHLKEPKRITFDGVSLVPLLTGQAEQWPDRKLVVDSQRIDHPEKWRKSAVMTDLWRLINGKELYNIKEDPGQTNDVAADNPEVVASLRRHYDSWWADVSQRFDEYCPIVLGADKEPSTLLNCHDWHAKQVPWNQTHIRQDMKSNGYWVVEVSKPGTYTFTLYRRPPHVGAPLEATRARLAIGHRTETKNVPMEAKSVSFTLELDPGERHLQTWLTNGRGQEWGAYYVEVRYQGEH</sequence>
<dbReference type="AlphaFoldDB" id="A0A518B454"/>
<reference evidence="7 8" key="1">
    <citation type="submission" date="2019-02" db="EMBL/GenBank/DDBJ databases">
        <title>Deep-cultivation of Planctomycetes and their phenomic and genomic characterization uncovers novel biology.</title>
        <authorList>
            <person name="Wiegand S."/>
            <person name="Jogler M."/>
            <person name="Boedeker C."/>
            <person name="Pinto D."/>
            <person name="Vollmers J."/>
            <person name="Rivas-Marin E."/>
            <person name="Kohn T."/>
            <person name="Peeters S.H."/>
            <person name="Heuer A."/>
            <person name="Rast P."/>
            <person name="Oberbeckmann S."/>
            <person name="Bunk B."/>
            <person name="Jeske O."/>
            <person name="Meyerdierks A."/>
            <person name="Storesund J.E."/>
            <person name="Kallscheuer N."/>
            <person name="Luecker S."/>
            <person name="Lage O.M."/>
            <person name="Pohl T."/>
            <person name="Merkel B.J."/>
            <person name="Hornburger P."/>
            <person name="Mueller R.-W."/>
            <person name="Bruemmer F."/>
            <person name="Labrenz M."/>
            <person name="Spormann A.M."/>
            <person name="Op den Camp H."/>
            <person name="Overmann J."/>
            <person name="Amann R."/>
            <person name="Jetten M.S.M."/>
            <person name="Mascher T."/>
            <person name="Medema M.H."/>
            <person name="Devos D.P."/>
            <person name="Kaster A.-K."/>
            <person name="Ovreas L."/>
            <person name="Rohde M."/>
            <person name="Galperin M.Y."/>
            <person name="Jogler C."/>
        </authorList>
    </citation>
    <scope>NUCLEOTIDE SEQUENCE [LARGE SCALE GENOMIC DNA]</scope>
    <source>
        <strain evidence="7 8">Pan216</strain>
    </source>
</reference>
<name>A0A518B454_9BACT</name>
<comment type="similarity">
    <text evidence="1">Belongs to the sulfatase family.</text>
</comment>
<evidence type="ECO:0000256" key="4">
    <source>
        <dbReference type="ARBA" id="ARBA00022837"/>
    </source>
</evidence>
<dbReference type="SUPFAM" id="SSF53649">
    <property type="entry name" value="Alkaline phosphatase-like"/>
    <property type="match status" value="1"/>
</dbReference>
<keyword evidence="2" id="KW-0479">Metal-binding</keyword>
<keyword evidence="3 7" id="KW-0378">Hydrolase</keyword>
<dbReference type="InterPro" id="IPR050738">
    <property type="entry name" value="Sulfatase"/>
</dbReference>
<dbReference type="GO" id="GO:0046872">
    <property type="term" value="F:metal ion binding"/>
    <property type="evidence" value="ECO:0007669"/>
    <property type="project" value="UniProtKB-KW"/>
</dbReference>
<dbReference type="InterPro" id="IPR017850">
    <property type="entry name" value="Alkaline_phosphatase_core_sf"/>
</dbReference>
<dbReference type="Pfam" id="PF00884">
    <property type="entry name" value="Sulfatase"/>
    <property type="match status" value="1"/>
</dbReference>
<feature type="domain" description="Sulfatase N-terminal" evidence="6">
    <location>
        <begin position="33"/>
        <end position="347"/>
    </location>
</feature>
<evidence type="ECO:0000256" key="2">
    <source>
        <dbReference type="ARBA" id="ARBA00022723"/>
    </source>
</evidence>
<gene>
    <name evidence="7" type="primary">atsA_25</name>
    <name evidence="7" type="ORF">Pan216_25740</name>
</gene>
<dbReference type="EMBL" id="CP036279">
    <property type="protein sequence ID" value="QDU61712.1"/>
    <property type="molecule type" value="Genomic_DNA"/>
</dbReference>
<dbReference type="EC" id="3.1.6.1" evidence="7"/>
<feature type="chain" id="PRO_5022045147" evidence="5">
    <location>
        <begin position="28"/>
        <end position="581"/>
    </location>
</feature>
<keyword evidence="8" id="KW-1185">Reference proteome</keyword>
<accession>A0A518B454</accession>
<feature type="signal peptide" evidence="5">
    <location>
        <begin position="1"/>
        <end position="27"/>
    </location>
</feature>